<dbReference type="InterPro" id="IPR045107">
    <property type="entry name" value="SAC3/GANP/THP3"/>
</dbReference>
<dbReference type="GO" id="GO:0005737">
    <property type="term" value="C:cytoplasm"/>
    <property type="evidence" value="ECO:0007669"/>
    <property type="project" value="TreeGrafter"/>
</dbReference>
<name>G7E3T3_MIXOS</name>
<dbReference type="RefSeq" id="XP_014570588.1">
    <property type="nucleotide sequence ID" value="XM_014715102.1"/>
</dbReference>
<dbReference type="InterPro" id="IPR005062">
    <property type="entry name" value="SAC3/GANP/THP3_conserved"/>
</dbReference>
<dbReference type="OrthoDB" id="264795at2759"/>
<reference evidence="3 4" key="2">
    <citation type="journal article" date="2012" name="Open Biol.">
        <title>Characteristics of nucleosomes and linker DNA regions on the genome of the basidiomycete Mixia osmundae revealed by mono- and dinucleosome mapping.</title>
        <authorList>
            <person name="Nishida H."/>
            <person name="Kondo S."/>
            <person name="Matsumoto T."/>
            <person name="Suzuki Y."/>
            <person name="Yoshikawa H."/>
            <person name="Taylor T.D."/>
            <person name="Sugiyama J."/>
        </authorList>
    </citation>
    <scope>NUCLEOTIDE SEQUENCE [LARGE SCALE GENOMIC DNA]</scope>
    <source>
        <strain evidence="4">CBS 9802 / IAM 14324 / JCM 22182 / KY 12970</strain>
    </source>
</reference>
<reference evidence="3 4" key="1">
    <citation type="journal article" date="2011" name="J. Gen. Appl. Microbiol.">
        <title>Draft genome sequencing of the enigmatic basidiomycete Mixia osmundae.</title>
        <authorList>
            <person name="Nishida H."/>
            <person name="Nagatsuka Y."/>
            <person name="Sugiyama J."/>
        </authorList>
    </citation>
    <scope>NUCLEOTIDE SEQUENCE [LARGE SCALE GENOMIC DNA]</scope>
    <source>
        <strain evidence="4">CBS 9802 / IAM 14324 / JCM 22182 / KY 12970</strain>
    </source>
</reference>
<dbReference type="Gene3D" id="1.25.40.990">
    <property type="match status" value="1"/>
</dbReference>
<organism evidence="3 4">
    <name type="scientific">Mixia osmundae (strain CBS 9802 / IAM 14324 / JCM 22182 / KY 12970)</name>
    <dbReference type="NCBI Taxonomy" id="764103"/>
    <lineage>
        <taxon>Eukaryota</taxon>
        <taxon>Fungi</taxon>
        <taxon>Dikarya</taxon>
        <taxon>Basidiomycota</taxon>
        <taxon>Pucciniomycotina</taxon>
        <taxon>Mixiomycetes</taxon>
        <taxon>Mixiales</taxon>
        <taxon>Mixiaceae</taxon>
        <taxon>Mixia</taxon>
    </lineage>
</organism>
<feature type="region of interest" description="Disordered" evidence="1">
    <location>
        <begin position="601"/>
        <end position="625"/>
    </location>
</feature>
<dbReference type="HOGENOM" id="CLU_250191_0_0_1"/>
<proteinExistence type="predicted"/>
<keyword evidence="4" id="KW-1185">Reference proteome</keyword>
<accession>G7E3T3</accession>
<evidence type="ECO:0000313" key="3">
    <source>
        <dbReference type="EMBL" id="GAA97493.1"/>
    </source>
</evidence>
<dbReference type="GO" id="GO:0070390">
    <property type="term" value="C:transcription export complex 2"/>
    <property type="evidence" value="ECO:0007669"/>
    <property type="project" value="TreeGrafter"/>
</dbReference>
<dbReference type="Proteomes" id="UP000009131">
    <property type="component" value="Unassembled WGS sequence"/>
</dbReference>
<feature type="domain" description="SAC3/GANP/THP3 conserved" evidence="2">
    <location>
        <begin position="151"/>
        <end position="450"/>
    </location>
</feature>
<feature type="compositionally biased region" description="Basic and acidic residues" evidence="1">
    <location>
        <begin position="113"/>
        <end position="122"/>
    </location>
</feature>
<dbReference type="PANTHER" id="PTHR12436">
    <property type="entry name" value="80 KDA MCM3-ASSOCIATED PROTEIN"/>
    <property type="match status" value="1"/>
</dbReference>
<evidence type="ECO:0000259" key="2">
    <source>
        <dbReference type="Pfam" id="PF03399"/>
    </source>
</evidence>
<dbReference type="PANTHER" id="PTHR12436:SF3">
    <property type="entry name" value="GERMINAL-CENTER ASSOCIATED NUCLEAR PROTEIN"/>
    <property type="match status" value="1"/>
</dbReference>
<feature type="compositionally biased region" description="Low complexity" evidence="1">
    <location>
        <begin position="1"/>
        <end position="17"/>
    </location>
</feature>
<comment type="caution">
    <text evidence="3">The sequence shown here is derived from an EMBL/GenBank/DDBJ whole genome shotgun (WGS) entry which is preliminary data.</text>
</comment>
<feature type="region of interest" description="Disordered" evidence="1">
    <location>
        <begin position="527"/>
        <end position="563"/>
    </location>
</feature>
<dbReference type="STRING" id="764103.G7E3T3"/>
<dbReference type="GO" id="GO:0006406">
    <property type="term" value="P:mRNA export from nucleus"/>
    <property type="evidence" value="ECO:0007669"/>
    <property type="project" value="TreeGrafter"/>
</dbReference>
<feature type="region of interest" description="Disordered" evidence="1">
    <location>
        <begin position="1"/>
        <end position="133"/>
    </location>
</feature>
<protein>
    <recommendedName>
        <fullName evidence="2">SAC3/GANP/THP3 conserved domain-containing protein</fullName>
    </recommendedName>
</protein>
<dbReference type="EMBL" id="BABT02000126">
    <property type="protein sequence ID" value="GAA97493.1"/>
    <property type="molecule type" value="Genomic_DNA"/>
</dbReference>
<evidence type="ECO:0000313" key="4">
    <source>
        <dbReference type="Proteomes" id="UP000009131"/>
    </source>
</evidence>
<feature type="compositionally biased region" description="Basic and acidic residues" evidence="1">
    <location>
        <begin position="30"/>
        <end position="39"/>
    </location>
</feature>
<evidence type="ECO:0000256" key="1">
    <source>
        <dbReference type="SAM" id="MobiDB-lite"/>
    </source>
</evidence>
<dbReference type="eggNOG" id="KOG1860">
    <property type="taxonomic scope" value="Eukaryota"/>
</dbReference>
<sequence length="1471" mass="164052">MRGSKTASPASAGSARGRGTRLPRAMLETVLDRNARRVADGAVGSGKASVVRGRGKIRAGSSKTWARPASTYAEDAGQDEDTTGSESESAQSGSDRRDRFEATTEQNRYVQLKPEREEERKQAIRSGLIPDPDKRHTLDEAITFVGTCMDMCPAFEREEREYQKNVDKLELTPGTNRIDASRAVKAFHRPAAGNEQPLPSDVRPPEVLKLTLDYLFETVLASDPGLSETHPFIRDRTRSIRQDFTMQHERGPIAIECHERIARYHILCLHVLRDRESFSESQELEQLRKVLQSLNEFYEDALFERMDCPNEAEFRSYSLIVHLRDSDVIRQTEALPARLFDSQSMQTALRLHSLAQRNNDGRGRRAANSEACLNHFTRFFKLLQAESTTFLLACLCESHFSDIRRGALKAMMRSNLSNLPPYPLAVLTRMLGFDSTEECADFCVAFGLGVIDDAVELNRSSSFTEFPALIPMTRSERIVGIKQGLTTFEQILSASAIMMHSSPPPPSKPSPLRAAAPIFVPRPAAKITPPRTPLVRAKSKTPPIHKSAAPSLIQKQRKSASPPVQVVMRDAVPLHAPDTSQSSPIAFRTPQRQLLEPQTALASRAPLSRKSPTVSPHRAVVSKDSEAQSVQDQIIEELADLMLQRTIHSGIHHIVTQAVIDLRAARREQIALSRAQLIEQISEDVVEEILGDYAHRHACCQVLSIAGARRMRRAHWSIWRASVKRALEARQKARQVAQHFSDVSRDLPVNTPVRNMNSADARLRSSRLEINDKPLFGEEENALSLFWQRGTFLAPLIAWALHLQTYSSKHLQIAFVVDSLLTSSATFWRCKLGMAPECDVICIEEDALDLRISLVDSEDALKLDDQPLVLLVVDSDSAELCARIIDSLIGYCQFSPAVIVSTWTDQPDIGVHKALHTFVPLLDLQLCLSSTNDGNFAALVKALPHRLQSNEDSVPALTYAAPSLNACYLLMPSVLNAHLDCSIGVILSVVQRFLALLDAILGAFLVCAGEHRYTGIVRFHRLEPDDSLMCLATYARSERYEDQDECIQASDRIAEALSQPAHLQTSSAVLALDWLQHFWRFARNQLNRMRISQNKMTGLNPHVNTILDLRISETRQECRKLITATTAHRRPQTTKRPAEVIDLTADDPPLGPARKREKRVSLNTLMNAIQVARSTLDADPTDGSVACATRRGWRSFFTVSTLFDVLYIFLVCFAFHWPALASKKAFGFFRPAFLSLATMRAHEAALRKALYDMTYRPSPPSPDRMGAYRETPEATSSIQWENLIVESFPKHYPFVDVSETTAGLDCLTGLARNMAIPVGKTINETLSMTPWVTREIAALGALYVQRSILKKASFSALFHRMGYGDSLAIDGAGPSNKLMLLTAIAYVKFSHDGFARWQFANIGHHRHATAAKDWQSCTFMNLCHGFVHCLPMLGYRITLTELDHCATVGEAQTLSLCLKELFSGMPNSTAR</sequence>
<dbReference type="Pfam" id="PF03399">
    <property type="entry name" value="SAC3_GANP"/>
    <property type="match status" value="1"/>
</dbReference>
<dbReference type="InParanoid" id="G7E3T3"/>
<feature type="compositionally biased region" description="Polar residues" evidence="1">
    <location>
        <begin position="84"/>
        <end position="93"/>
    </location>
</feature>
<gene>
    <name evidence="3" type="primary">Mo04171</name>
    <name evidence="3" type="ORF">E5Q_04171</name>
</gene>